<keyword evidence="1" id="KW-0812">Transmembrane</keyword>
<evidence type="ECO:0000313" key="2">
    <source>
        <dbReference type="EMBL" id="RGM08182.1"/>
    </source>
</evidence>
<evidence type="ECO:0000313" key="3">
    <source>
        <dbReference type="Proteomes" id="UP000261223"/>
    </source>
</evidence>
<feature type="transmembrane region" description="Helical" evidence="1">
    <location>
        <begin position="148"/>
        <end position="167"/>
    </location>
</feature>
<dbReference type="AlphaFoldDB" id="A0A3E4UG94"/>
<reference evidence="2 3" key="1">
    <citation type="submission" date="2018-08" db="EMBL/GenBank/DDBJ databases">
        <title>A genome reference for cultivated species of the human gut microbiota.</title>
        <authorList>
            <person name="Zou Y."/>
            <person name="Xue W."/>
            <person name="Luo G."/>
        </authorList>
    </citation>
    <scope>NUCLEOTIDE SEQUENCE [LARGE SCALE GENOMIC DNA]</scope>
    <source>
        <strain evidence="2 3">TF03-6</strain>
    </source>
</reference>
<keyword evidence="1" id="KW-0472">Membrane</keyword>
<dbReference type="InterPro" id="IPR036388">
    <property type="entry name" value="WH-like_DNA-bd_sf"/>
</dbReference>
<dbReference type="GO" id="GO:0003677">
    <property type="term" value="F:DNA binding"/>
    <property type="evidence" value="ECO:0007669"/>
    <property type="project" value="InterPro"/>
</dbReference>
<name>A0A3E4UG94_BACSE</name>
<dbReference type="SUPFAM" id="SSF46894">
    <property type="entry name" value="C-terminal effector domain of the bipartite response regulators"/>
    <property type="match status" value="1"/>
</dbReference>
<protein>
    <submittedName>
        <fullName evidence="2">Uncharacterized protein</fullName>
    </submittedName>
</protein>
<sequence length="280" mass="32252">MKKSRKNWHLIISEQFETSYPQQIIDMKPITAIIVFFSLMFPALFLGYNNYAEAKENIIKDVNQALAKTVIYKMPTKITADTLQVFKSNLQINQLKETSYLSLCTEEPSKITFCSDTVSFKTKGERLYIRAYPNCSKATIFDISEQSIPGALLTISILWGMFSMIYLRRKENAMILATPVYQTVSFGNLSYSVSFGQFYNEQKEEIYFTPMQLSFMKMLMEKENKKVAVEEICDKLWPGKDNARESLYTLVRRLKPIVESNSNVKIVSDKGGYALTTKKH</sequence>
<dbReference type="Proteomes" id="UP000261223">
    <property type="component" value="Unassembled WGS sequence"/>
</dbReference>
<accession>A0A3E4UG94</accession>
<gene>
    <name evidence="2" type="ORF">DXC34_18400</name>
</gene>
<organism evidence="2 3">
    <name type="scientific">Bacteroides stercoris</name>
    <dbReference type="NCBI Taxonomy" id="46506"/>
    <lineage>
        <taxon>Bacteria</taxon>
        <taxon>Pseudomonadati</taxon>
        <taxon>Bacteroidota</taxon>
        <taxon>Bacteroidia</taxon>
        <taxon>Bacteroidales</taxon>
        <taxon>Bacteroidaceae</taxon>
        <taxon>Bacteroides</taxon>
    </lineage>
</organism>
<feature type="transmembrane region" description="Helical" evidence="1">
    <location>
        <begin position="30"/>
        <end position="48"/>
    </location>
</feature>
<proteinExistence type="predicted"/>
<dbReference type="EMBL" id="QSSV01000049">
    <property type="protein sequence ID" value="RGM08182.1"/>
    <property type="molecule type" value="Genomic_DNA"/>
</dbReference>
<evidence type="ECO:0000256" key="1">
    <source>
        <dbReference type="SAM" id="Phobius"/>
    </source>
</evidence>
<comment type="caution">
    <text evidence="2">The sequence shown here is derived from an EMBL/GenBank/DDBJ whole genome shotgun (WGS) entry which is preliminary data.</text>
</comment>
<dbReference type="GO" id="GO:0006355">
    <property type="term" value="P:regulation of DNA-templated transcription"/>
    <property type="evidence" value="ECO:0007669"/>
    <property type="project" value="InterPro"/>
</dbReference>
<dbReference type="InterPro" id="IPR016032">
    <property type="entry name" value="Sig_transdc_resp-reg_C-effctor"/>
</dbReference>
<dbReference type="Gene3D" id="1.10.10.10">
    <property type="entry name" value="Winged helix-like DNA-binding domain superfamily/Winged helix DNA-binding domain"/>
    <property type="match status" value="1"/>
</dbReference>
<keyword evidence="1" id="KW-1133">Transmembrane helix</keyword>